<dbReference type="InterPro" id="IPR025588">
    <property type="entry name" value="YcxB-like_C"/>
</dbReference>
<evidence type="ECO:0000313" key="3">
    <source>
        <dbReference type="EMBL" id="ATL46942.1"/>
    </source>
</evidence>
<keyword evidence="4" id="KW-1185">Reference proteome</keyword>
<dbReference type="Pfam" id="PF14317">
    <property type="entry name" value="YcxB"/>
    <property type="match status" value="1"/>
</dbReference>
<keyword evidence="1" id="KW-0812">Transmembrane</keyword>
<dbReference type="Proteomes" id="UP000220133">
    <property type="component" value="Chromosome"/>
</dbReference>
<reference evidence="3 4" key="1">
    <citation type="submission" date="2017-10" db="EMBL/GenBank/DDBJ databases">
        <title>Paenichitinophaga pekingensis gen. nov., sp. nov., isolated from activated sludge.</title>
        <authorList>
            <person name="Jin D."/>
            <person name="Kong X."/>
            <person name="Deng Y."/>
            <person name="Bai Z."/>
        </authorList>
    </citation>
    <scope>NUCLEOTIDE SEQUENCE [LARGE SCALE GENOMIC DNA]</scope>
    <source>
        <strain evidence="3 4">13</strain>
    </source>
</reference>
<proteinExistence type="predicted"/>
<sequence length="162" mass="19097">MVLEFSYNKQEVINALRYHFWQRGEIKVFRYTGLILAVFSAVGFILGFVNVQALTAVMAVVTLMYACFFFLLPISTYNRASTFKENIRLRWNEQGILINTFSGERLLPWKQFKQVVETRTFFYLYKDSKSFFLVPTNAFSSEAERQAFSLLLQQLYKNYRLA</sequence>
<evidence type="ECO:0000259" key="2">
    <source>
        <dbReference type="Pfam" id="PF14317"/>
    </source>
</evidence>
<feature type="transmembrane region" description="Helical" evidence="1">
    <location>
        <begin position="28"/>
        <end position="48"/>
    </location>
</feature>
<evidence type="ECO:0000256" key="1">
    <source>
        <dbReference type="SAM" id="Phobius"/>
    </source>
</evidence>
<gene>
    <name evidence="3" type="ORF">COR50_06960</name>
</gene>
<dbReference type="KEGG" id="cbae:COR50_06960"/>
<dbReference type="AlphaFoldDB" id="A0A291QST9"/>
<feature type="domain" description="YcxB-like C-terminal" evidence="2">
    <location>
        <begin position="91"/>
        <end position="152"/>
    </location>
</feature>
<dbReference type="EMBL" id="CP023777">
    <property type="protein sequence ID" value="ATL46942.1"/>
    <property type="molecule type" value="Genomic_DNA"/>
</dbReference>
<evidence type="ECO:0000313" key="4">
    <source>
        <dbReference type="Proteomes" id="UP000220133"/>
    </source>
</evidence>
<organism evidence="3 4">
    <name type="scientific">Chitinophaga caeni</name>
    <dbReference type="NCBI Taxonomy" id="2029983"/>
    <lineage>
        <taxon>Bacteria</taxon>
        <taxon>Pseudomonadati</taxon>
        <taxon>Bacteroidota</taxon>
        <taxon>Chitinophagia</taxon>
        <taxon>Chitinophagales</taxon>
        <taxon>Chitinophagaceae</taxon>
        <taxon>Chitinophaga</taxon>
    </lineage>
</organism>
<protein>
    <recommendedName>
        <fullName evidence="2">YcxB-like C-terminal domain-containing protein</fullName>
    </recommendedName>
</protein>
<name>A0A291QST9_9BACT</name>
<keyword evidence="1" id="KW-0472">Membrane</keyword>
<feature type="transmembrane region" description="Helical" evidence="1">
    <location>
        <begin position="54"/>
        <end position="74"/>
    </location>
</feature>
<dbReference type="RefSeq" id="WP_098193328.1">
    <property type="nucleotide sequence ID" value="NZ_CP023777.1"/>
</dbReference>
<accession>A0A291QST9</accession>
<dbReference type="OrthoDB" id="663382at2"/>
<keyword evidence="1" id="KW-1133">Transmembrane helix</keyword>